<organism evidence="4 5">
    <name type="scientific">Modestobacter versicolor</name>
    <dbReference type="NCBI Taxonomy" id="429133"/>
    <lineage>
        <taxon>Bacteria</taxon>
        <taxon>Bacillati</taxon>
        <taxon>Actinomycetota</taxon>
        <taxon>Actinomycetes</taxon>
        <taxon>Geodermatophilales</taxon>
        <taxon>Geodermatophilaceae</taxon>
        <taxon>Modestobacter</taxon>
    </lineage>
</organism>
<feature type="region of interest" description="Disordered" evidence="1">
    <location>
        <begin position="152"/>
        <end position="225"/>
    </location>
</feature>
<reference evidence="4 5" key="1">
    <citation type="submission" date="2018-06" db="EMBL/GenBank/DDBJ databases">
        <title>Draft genome sequence of Modestobacter versicolor CP153-2.</title>
        <authorList>
            <person name="Gundlapally S.R."/>
        </authorList>
    </citation>
    <scope>NUCLEOTIDE SEQUENCE [LARGE SCALE GENOMIC DNA]</scope>
    <source>
        <strain evidence="4 5">CP153-2</strain>
    </source>
</reference>
<feature type="transmembrane region" description="Helical" evidence="2">
    <location>
        <begin position="46"/>
        <end position="65"/>
    </location>
</feature>
<keyword evidence="5" id="KW-1185">Reference proteome</keyword>
<keyword evidence="2" id="KW-0472">Membrane</keyword>
<evidence type="ECO:0000256" key="1">
    <source>
        <dbReference type="SAM" id="MobiDB-lite"/>
    </source>
</evidence>
<dbReference type="OrthoDB" id="5171609at2"/>
<feature type="compositionally biased region" description="Low complexity" evidence="1">
    <location>
        <begin position="20"/>
        <end position="33"/>
    </location>
</feature>
<accession>A0A323V3X7</accession>
<keyword evidence="2" id="KW-0812">Transmembrane</keyword>
<proteinExistence type="predicted"/>
<evidence type="ECO:0000313" key="6">
    <source>
        <dbReference type="Proteomes" id="UP000580718"/>
    </source>
</evidence>
<evidence type="ECO:0000313" key="5">
    <source>
        <dbReference type="Proteomes" id="UP000247602"/>
    </source>
</evidence>
<evidence type="ECO:0000256" key="2">
    <source>
        <dbReference type="SAM" id="Phobius"/>
    </source>
</evidence>
<comment type="caution">
    <text evidence="4">The sequence shown here is derived from an EMBL/GenBank/DDBJ whole genome shotgun (WGS) entry which is preliminary data.</text>
</comment>
<sequence length="488" mass="49930">MGEQGEQHAPDLTGGWAHGPYAAPTGPATWTPPLVQRRPRRSRGPWLVVAALVVVLLVGAGLFLFRGDPLTLGGRYVTEPEAVLADADDVLAGYVEDRHGAASDDSRCWFELADAEGHEVTDTLLCGPVLFVDGDPERSWLRFPLTAAPDGGDVRLSVEPLPADPEPERLADPALLHRPDGGTPPDGSGGLEVPAPPQAEPGWSATGPFPDVTWTPPAGPSRLSGPAAAVAVTGLAQPDRVGSGDDARRAADGERLVAVRYAITAGEGTSSAPPALSYQVSGADPVPVGPALVAPGSTVEAVLSVPEDAEQADLVVDDAGVQQRLSLLTGAPGTGNLQVLARTNRTAEVNAAPQLVGTLSAPDRVAAQFPFTVTVTRATLAWWAGPGGAKQPADPGRAFLVVDVALAIPDTPPGAVPIEYLSLLLPDGTVLRAADLADDPAFVLPAFDVPADFTAGMLLFGGVATFPDGAVADFGGGRLDVPIGIPAG</sequence>
<dbReference type="Proteomes" id="UP000580718">
    <property type="component" value="Unassembled WGS sequence"/>
</dbReference>
<gene>
    <name evidence="4" type="ORF">DMO24_20215</name>
    <name evidence="3" type="ORF">FHX36_003592</name>
</gene>
<dbReference type="RefSeq" id="WP_110554026.1">
    <property type="nucleotide sequence ID" value="NZ_JACIBU010000001.1"/>
</dbReference>
<dbReference type="Proteomes" id="UP000247602">
    <property type="component" value="Unassembled WGS sequence"/>
</dbReference>
<keyword evidence="2" id="KW-1133">Transmembrane helix</keyword>
<protein>
    <submittedName>
        <fullName evidence="4">Uncharacterized protein</fullName>
    </submittedName>
</protein>
<evidence type="ECO:0000313" key="3">
    <source>
        <dbReference type="EMBL" id="MBB3677857.1"/>
    </source>
</evidence>
<dbReference type="EMBL" id="JACIBU010000001">
    <property type="protein sequence ID" value="MBB3677857.1"/>
    <property type="molecule type" value="Genomic_DNA"/>
</dbReference>
<name>A0A323V3X7_9ACTN</name>
<feature type="region of interest" description="Disordered" evidence="1">
    <location>
        <begin position="1"/>
        <end position="36"/>
    </location>
</feature>
<evidence type="ECO:0000313" key="4">
    <source>
        <dbReference type="EMBL" id="PZA19537.1"/>
    </source>
</evidence>
<feature type="compositionally biased region" description="Basic and acidic residues" evidence="1">
    <location>
        <begin position="166"/>
        <end position="180"/>
    </location>
</feature>
<reference evidence="3 6" key="2">
    <citation type="submission" date="2020-08" db="EMBL/GenBank/DDBJ databases">
        <title>Sequencing the genomes of 1000 actinobacteria strains.</title>
        <authorList>
            <person name="Klenk H.-P."/>
        </authorList>
    </citation>
    <scope>NUCLEOTIDE SEQUENCE [LARGE SCALE GENOMIC DNA]</scope>
    <source>
        <strain evidence="3 6">DSM 16678</strain>
    </source>
</reference>
<dbReference type="EMBL" id="QKNV01000315">
    <property type="protein sequence ID" value="PZA19537.1"/>
    <property type="molecule type" value="Genomic_DNA"/>
</dbReference>
<dbReference type="AlphaFoldDB" id="A0A323V3X7"/>